<feature type="domain" description="HPP transmembrane region" evidence="2">
    <location>
        <begin position="37"/>
        <end position="190"/>
    </location>
</feature>
<dbReference type="PANTHER" id="PTHR33741">
    <property type="entry name" value="TRANSMEMBRANE PROTEIN DDB_G0269096-RELATED"/>
    <property type="match status" value="1"/>
</dbReference>
<dbReference type="AlphaFoldDB" id="A0A4V6WRG1"/>
<keyword evidence="1" id="KW-0812">Transmembrane</keyword>
<proteinExistence type="predicted"/>
<feature type="transmembrane region" description="Helical" evidence="1">
    <location>
        <begin position="117"/>
        <end position="138"/>
    </location>
</feature>
<dbReference type="InterPro" id="IPR058581">
    <property type="entry name" value="TM_HPP"/>
</dbReference>
<evidence type="ECO:0000313" key="3">
    <source>
        <dbReference type="EMBL" id="TKD51528.1"/>
    </source>
</evidence>
<evidence type="ECO:0000259" key="2">
    <source>
        <dbReference type="Pfam" id="PF04982"/>
    </source>
</evidence>
<gene>
    <name evidence="3" type="ORF">FBR43_12760</name>
</gene>
<feature type="transmembrane region" description="Helical" evidence="1">
    <location>
        <begin position="67"/>
        <end position="86"/>
    </location>
</feature>
<keyword evidence="1" id="KW-0472">Membrane</keyword>
<reference evidence="3 4" key="1">
    <citation type="submission" date="2019-04" db="EMBL/GenBank/DDBJ databases">
        <authorList>
            <person name="Yang Y."/>
            <person name="Wei D."/>
        </authorList>
    </citation>
    <scope>NUCLEOTIDE SEQUENCE [LARGE SCALE GENOMIC DNA]</scope>
    <source>
        <strain evidence="3 4">L-1-4w-11</strain>
    </source>
</reference>
<evidence type="ECO:0000256" key="1">
    <source>
        <dbReference type="SAM" id="Phobius"/>
    </source>
</evidence>
<dbReference type="Proteomes" id="UP000309138">
    <property type="component" value="Unassembled WGS sequence"/>
</dbReference>
<feature type="transmembrane region" description="Helical" evidence="1">
    <location>
        <begin position="159"/>
        <end position="180"/>
    </location>
</feature>
<dbReference type="EMBL" id="SWKR01000002">
    <property type="protein sequence ID" value="TKD51528.1"/>
    <property type="molecule type" value="Genomic_DNA"/>
</dbReference>
<feature type="transmembrane region" description="Helical" evidence="1">
    <location>
        <begin position="43"/>
        <end position="61"/>
    </location>
</feature>
<dbReference type="PANTHER" id="PTHR33741:SF5">
    <property type="entry name" value="TRANSMEMBRANE PROTEIN DDB_G0269096-RELATED"/>
    <property type="match status" value="1"/>
</dbReference>
<feature type="transmembrane region" description="Helical" evidence="1">
    <location>
        <begin position="93"/>
        <end position="111"/>
    </location>
</feature>
<keyword evidence="1" id="KW-1133">Transmembrane helix</keyword>
<sequence>MLPPLRGSNRGRPVPTGRAMRHFVRRLPSTFARVVAGEWPRNAAGALIGIAAMGALTTLVVGPSSSLPILMAPMGASAVLLFAVPASPLARPWAVLGGNVLSTLIGVGIAMSESSPVLAASLAVGAAIAAMSLLRCLHPPGGACALTAVLAMPQTIGEGFFFVLLPVLINSVLLVIAAIICNRALGRSYPHRAHATQHPHAHPANLLTEADFDAVLADYGEVLDISRKDLEMLYLELVSRADDKRVNQPR</sequence>
<evidence type="ECO:0000313" key="4">
    <source>
        <dbReference type="Proteomes" id="UP000309138"/>
    </source>
</evidence>
<comment type="caution">
    <text evidence="3">The sequence shown here is derived from an EMBL/GenBank/DDBJ whole genome shotgun (WGS) entry which is preliminary data.</text>
</comment>
<dbReference type="InterPro" id="IPR007065">
    <property type="entry name" value="HPP"/>
</dbReference>
<protein>
    <recommendedName>
        <fullName evidence="2">HPP transmembrane region domain-containing protein</fullName>
    </recommendedName>
</protein>
<keyword evidence="4" id="KW-1185">Reference proteome</keyword>
<organism evidence="3 4">
    <name type="scientific">Sphingomonas baiyangensis</name>
    <dbReference type="NCBI Taxonomy" id="2572576"/>
    <lineage>
        <taxon>Bacteria</taxon>
        <taxon>Pseudomonadati</taxon>
        <taxon>Pseudomonadota</taxon>
        <taxon>Alphaproteobacteria</taxon>
        <taxon>Sphingomonadales</taxon>
        <taxon>Sphingomonadaceae</taxon>
        <taxon>Sphingomonas</taxon>
    </lineage>
</organism>
<name>A0A4V6WRG1_9SPHN</name>
<dbReference type="OrthoDB" id="9811720at2"/>
<dbReference type="Pfam" id="PF04982">
    <property type="entry name" value="TM_HPP"/>
    <property type="match status" value="1"/>
</dbReference>
<accession>A0A4V6WRG1</accession>